<dbReference type="PANTHER" id="PTHR47330">
    <property type="entry name" value="POLY(U)-BINDING-SPLICING FACTOR PUF60-B-RELATED"/>
    <property type="match status" value="1"/>
</dbReference>
<evidence type="ECO:0000256" key="4">
    <source>
        <dbReference type="ARBA" id="ARBA00023187"/>
    </source>
</evidence>
<dbReference type="InterPro" id="IPR000504">
    <property type="entry name" value="RRM_dom"/>
</dbReference>
<dbReference type="PANTHER" id="PTHR47330:SF1">
    <property type="entry name" value="POLY(U)-BINDING-SPLICING FACTOR PUF60"/>
    <property type="match status" value="1"/>
</dbReference>
<evidence type="ECO:0000313" key="8">
    <source>
        <dbReference type="EMBL" id="RKP39134.1"/>
    </source>
</evidence>
<feature type="domain" description="RRM" evidence="7">
    <location>
        <begin position="63"/>
        <end position="141"/>
    </location>
</feature>
<dbReference type="PROSITE" id="PS50102">
    <property type="entry name" value="RRM"/>
    <property type="match status" value="3"/>
</dbReference>
<dbReference type="GO" id="GO:0000381">
    <property type="term" value="P:regulation of alternative mRNA splicing, via spliceosome"/>
    <property type="evidence" value="ECO:0007669"/>
    <property type="project" value="TreeGrafter"/>
</dbReference>
<keyword evidence="5" id="KW-0539">Nucleus</keyword>
<dbReference type="InterPro" id="IPR003954">
    <property type="entry name" value="RRM_euk-type"/>
</dbReference>
<keyword evidence="4" id="KW-0508">mRNA splicing</keyword>
<gene>
    <name evidence="8" type="ORF">BJ085DRAFT_21787</name>
</gene>
<dbReference type="Pfam" id="PF00076">
    <property type="entry name" value="RRM_1"/>
    <property type="match status" value="3"/>
</dbReference>
<evidence type="ECO:0000256" key="2">
    <source>
        <dbReference type="ARBA" id="ARBA00022664"/>
    </source>
</evidence>
<dbReference type="GO" id="GO:0071013">
    <property type="term" value="C:catalytic step 2 spliceosome"/>
    <property type="evidence" value="ECO:0007669"/>
    <property type="project" value="TreeGrafter"/>
</dbReference>
<keyword evidence="9" id="KW-1185">Reference proteome</keyword>
<reference evidence="9" key="1">
    <citation type="journal article" date="2018" name="Nat. Microbiol.">
        <title>Leveraging single-cell genomics to expand the fungal tree of life.</title>
        <authorList>
            <person name="Ahrendt S.R."/>
            <person name="Quandt C.A."/>
            <person name="Ciobanu D."/>
            <person name="Clum A."/>
            <person name="Salamov A."/>
            <person name="Andreopoulos B."/>
            <person name="Cheng J.F."/>
            <person name="Woyke T."/>
            <person name="Pelin A."/>
            <person name="Henrissat B."/>
            <person name="Reynolds N.K."/>
            <person name="Benny G.L."/>
            <person name="Smith M.E."/>
            <person name="James T.Y."/>
            <person name="Grigoriev I.V."/>
        </authorList>
    </citation>
    <scope>NUCLEOTIDE SEQUENCE [LARGE SCALE GENOMIC DNA]</scope>
    <source>
        <strain evidence="9">RSA 468</strain>
    </source>
</reference>
<evidence type="ECO:0000313" key="9">
    <source>
        <dbReference type="Proteomes" id="UP000268162"/>
    </source>
</evidence>
<dbReference type="STRING" id="215637.A0A4P9ZZC5"/>
<evidence type="ECO:0000259" key="7">
    <source>
        <dbReference type="PROSITE" id="PS50102"/>
    </source>
</evidence>
<evidence type="ECO:0000256" key="5">
    <source>
        <dbReference type="ARBA" id="ARBA00023242"/>
    </source>
</evidence>
<dbReference type="InterPro" id="IPR012677">
    <property type="entry name" value="Nucleotide-bd_a/b_plait_sf"/>
</dbReference>
<evidence type="ECO:0000256" key="1">
    <source>
        <dbReference type="ARBA" id="ARBA00004123"/>
    </source>
</evidence>
<sequence length="264" mass="28657">MSIDPVVGHHKGFCFLEYETPEGGDMAVEALNGAQLGGRSLRVGRPNHYNPGLIATLPPPPPGRLYVANVNEFVSEANVASIFEPFGTPVKCVLIPDVLRRKHKGYGYIEFGDAQASQMALAAMNGFDLGGMPLRIRKAVVGGPLPEGIIDANQRYSLMKRLAQRGVSTVVCIANAVGLEEVDDELQEEFAQECSNFGQVVKVVVHTTPSDPLPERQVKIFVQFTDATGSQTALAALNGRWFGGRQLSAWLYDQDKFYAGNYSA</sequence>
<dbReference type="GO" id="GO:0006376">
    <property type="term" value="P:mRNA splice site recognition"/>
    <property type="evidence" value="ECO:0007669"/>
    <property type="project" value="TreeGrafter"/>
</dbReference>
<keyword evidence="2" id="KW-0507">mRNA processing</keyword>
<dbReference type="Proteomes" id="UP000268162">
    <property type="component" value="Unassembled WGS sequence"/>
</dbReference>
<dbReference type="EMBL" id="ML002296">
    <property type="protein sequence ID" value="RKP39134.1"/>
    <property type="molecule type" value="Genomic_DNA"/>
</dbReference>
<dbReference type="InterPro" id="IPR051974">
    <property type="entry name" value="PUF60_regulator"/>
</dbReference>
<dbReference type="SMART" id="SM00360">
    <property type="entry name" value="RRM"/>
    <property type="match status" value="2"/>
</dbReference>
<dbReference type="SUPFAM" id="SSF54928">
    <property type="entry name" value="RNA-binding domain, RBD"/>
    <property type="match status" value="2"/>
</dbReference>
<dbReference type="GO" id="GO:0000380">
    <property type="term" value="P:alternative mRNA splicing, via spliceosome"/>
    <property type="evidence" value="ECO:0007669"/>
    <property type="project" value="TreeGrafter"/>
</dbReference>
<evidence type="ECO:0000256" key="6">
    <source>
        <dbReference type="PROSITE-ProRule" id="PRU00176"/>
    </source>
</evidence>
<keyword evidence="3 6" id="KW-0694">RNA-binding</keyword>
<comment type="subcellular location">
    <subcellularLocation>
        <location evidence="1">Nucleus</location>
    </subcellularLocation>
</comment>
<organism evidence="8 9">
    <name type="scientific">Dimargaris cristalligena</name>
    <dbReference type="NCBI Taxonomy" id="215637"/>
    <lineage>
        <taxon>Eukaryota</taxon>
        <taxon>Fungi</taxon>
        <taxon>Fungi incertae sedis</taxon>
        <taxon>Zoopagomycota</taxon>
        <taxon>Kickxellomycotina</taxon>
        <taxon>Dimargaritomycetes</taxon>
        <taxon>Dimargaritales</taxon>
        <taxon>Dimargaritaceae</taxon>
        <taxon>Dimargaris</taxon>
    </lineage>
</organism>
<protein>
    <recommendedName>
        <fullName evidence="7">RRM domain-containing protein</fullName>
    </recommendedName>
</protein>
<evidence type="ECO:0000256" key="3">
    <source>
        <dbReference type="ARBA" id="ARBA00022884"/>
    </source>
</evidence>
<feature type="domain" description="RRM" evidence="7">
    <location>
        <begin position="169"/>
        <end position="254"/>
    </location>
</feature>
<dbReference type="SMART" id="SM00361">
    <property type="entry name" value="RRM_1"/>
    <property type="match status" value="1"/>
</dbReference>
<feature type="domain" description="RRM" evidence="7">
    <location>
        <begin position="1"/>
        <end position="48"/>
    </location>
</feature>
<dbReference type="GO" id="GO:0071011">
    <property type="term" value="C:precatalytic spliceosome"/>
    <property type="evidence" value="ECO:0007669"/>
    <property type="project" value="TreeGrafter"/>
</dbReference>
<accession>A0A4P9ZZC5</accession>
<dbReference type="Gene3D" id="3.30.70.330">
    <property type="match status" value="3"/>
</dbReference>
<dbReference type="FunFam" id="3.30.70.330:FF:000382">
    <property type="entry name" value="G-patch domain-containing protein"/>
    <property type="match status" value="1"/>
</dbReference>
<dbReference type="AlphaFoldDB" id="A0A4P9ZZC5"/>
<dbReference type="GO" id="GO:0003723">
    <property type="term" value="F:RNA binding"/>
    <property type="evidence" value="ECO:0007669"/>
    <property type="project" value="UniProtKB-UniRule"/>
</dbReference>
<proteinExistence type="predicted"/>
<dbReference type="InterPro" id="IPR035979">
    <property type="entry name" value="RBD_domain_sf"/>
</dbReference>
<name>A0A4P9ZZC5_9FUNG</name>